<reference evidence="10" key="1">
    <citation type="submission" date="2012-12" db="EMBL/GenBank/DDBJ databases">
        <authorList>
            <person name="Hellsten U."/>
            <person name="Grimwood J."/>
            <person name="Chapman J.A."/>
            <person name="Shapiro H."/>
            <person name="Aerts A."/>
            <person name="Otillar R.P."/>
            <person name="Terry A.Y."/>
            <person name="Boore J.L."/>
            <person name="Simakov O."/>
            <person name="Marletaz F."/>
            <person name="Cho S.-J."/>
            <person name="Edsinger-Gonzales E."/>
            <person name="Havlak P."/>
            <person name="Kuo D.-H."/>
            <person name="Larsson T."/>
            <person name="Lv J."/>
            <person name="Arendt D."/>
            <person name="Savage R."/>
            <person name="Osoegawa K."/>
            <person name="de Jong P."/>
            <person name="Lindberg D.R."/>
            <person name="Seaver E.C."/>
            <person name="Weisblat D.A."/>
            <person name="Putnam N.H."/>
            <person name="Grigoriev I.V."/>
            <person name="Rokhsar D.S."/>
        </authorList>
    </citation>
    <scope>NUCLEOTIDE SEQUENCE</scope>
    <source>
        <strain evidence="10">I ESC-2004</strain>
    </source>
</reference>
<evidence type="ECO:0000256" key="3">
    <source>
        <dbReference type="ARBA" id="ARBA00022723"/>
    </source>
</evidence>
<feature type="chain" id="PRO_5008787756" description="Sulfatase N-terminal domain-containing protein" evidence="6">
    <location>
        <begin position="18"/>
        <end position="565"/>
    </location>
</feature>
<dbReference type="CDD" id="cd16159">
    <property type="entry name" value="ES"/>
    <property type="match status" value="1"/>
</dbReference>
<gene>
    <name evidence="8" type="ORF">CAPTEDRAFT_226929</name>
</gene>
<dbReference type="EMBL" id="KB306459">
    <property type="protein sequence ID" value="ELT99846.1"/>
    <property type="molecule type" value="Genomic_DNA"/>
</dbReference>
<evidence type="ECO:0000313" key="9">
    <source>
        <dbReference type="EnsemblMetazoa" id="CapteP226929"/>
    </source>
</evidence>
<comment type="cofactor">
    <cofactor evidence="1">
        <name>Ca(2+)</name>
        <dbReference type="ChEBI" id="CHEBI:29108"/>
    </cofactor>
</comment>
<evidence type="ECO:0000256" key="5">
    <source>
        <dbReference type="ARBA" id="ARBA00022837"/>
    </source>
</evidence>
<organism evidence="8">
    <name type="scientific">Capitella teleta</name>
    <name type="common">Polychaete worm</name>
    <dbReference type="NCBI Taxonomy" id="283909"/>
    <lineage>
        <taxon>Eukaryota</taxon>
        <taxon>Metazoa</taxon>
        <taxon>Spiralia</taxon>
        <taxon>Lophotrochozoa</taxon>
        <taxon>Annelida</taxon>
        <taxon>Polychaeta</taxon>
        <taxon>Sedentaria</taxon>
        <taxon>Scolecida</taxon>
        <taxon>Capitellidae</taxon>
        <taxon>Capitella</taxon>
    </lineage>
</organism>
<dbReference type="PROSITE" id="PS00149">
    <property type="entry name" value="SULFATASE_2"/>
    <property type="match status" value="1"/>
</dbReference>
<dbReference type="PANTHER" id="PTHR42693:SF49">
    <property type="entry name" value="SULFATASE N-TERMINAL DOMAIN-CONTAINING PROTEIN"/>
    <property type="match status" value="1"/>
</dbReference>
<dbReference type="Proteomes" id="UP000014760">
    <property type="component" value="Unassembled WGS sequence"/>
</dbReference>
<keyword evidence="3" id="KW-0479">Metal-binding</keyword>
<evidence type="ECO:0000256" key="2">
    <source>
        <dbReference type="ARBA" id="ARBA00008779"/>
    </source>
</evidence>
<feature type="domain" description="Sulfatase N-terminal" evidence="7">
    <location>
        <begin position="21"/>
        <end position="396"/>
    </location>
</feature>
<sequence length="565" mass="62888">MAYLTLAVLGLCTIGQAIEPPNIVLFVVDDLGIGDVGSFGNDSLRTPYIDSICKNGVKLEHDLASAALCTPSRAAMMTSRYAVRSGMSHVIMSLMVANGLPRSEWTLPQMLKQEGYATALIGKWHLGWNRGMLDQYFNPINYGFNHFFGLPTGIIKDIGGKQEIIQELGGDAMLMKIMGICLITSGLMAYFLSKRIGITMALMSVGFIGTCFVMLKTNGITNATLVRNDRIIEMPANLTTITRRLIDEGQSFVKTQRAKREPFFLEMSWLHVHTFLHPQPPFKGSSKHGPYGDAVEETDWAIGQIMKTLEELGISDDTLIYFTSDHGGDKTEIDEKGRMVGGWNGIFRGGKIDGGQEGAIRVPTCIQWPSGLTKGKVISEPTSHMDLMPTIAAIVGTHMPKDRHIDGKSILPLLTGEEKRTPHDFFFHYKETELMAIRHRPREGDAVYKLHYVWPGWQPGTDTWPSLLSALKGKGTVLKPPRLFNVVADPKELNPLDTKVEPYAGIVKKIEEARLLHEESLVGSVPSIQPGLSQFFSLHRSVFVDYAWQYISDEMDKAWHAFNLY</sequence>
<dbReference type="Gene3D" id="1.10.287.550">
    <property type="entry name" value="Helix hairpin bin"/>
    <property type="match status" value="1"/>
</dbReference>
<keyword evidence="10" id="KW-1185">Reference proteome</keyword>
<dbReference type="STRING" id="283909.R7U864"/>
<dbReference type="Pfam" id="PF00884">
    <property type="entry name" value="Sulfatase"/>
    <property type="match status" value="1"/>
</dbReference>
<dbReference type="Gene3D" id="3.30.1120.10">
    <property type="match status" value="1"/>
</dbReference>
<dbReference type="AlphaFoldDB" id="R7U864"/>
<reference evidence="8 10" key="2">
    <citation type="journal article" date="2013" name="Nature">
        <title>Insights into bilaterian evolution from three spiralian genomes.</title>
        <authorList>
            <person name="Simakov O."/>
            <person name="Marletaz F."/>
            <person name="Cho S.J."/>
            <person name="Edsinger-Gonzales E."/>
            <person name="Havlak P."/>
            <person name="Hellsten U."/>
            <person name="Kuo D.H."/>
            <person name="Larsson T."/>
            <person name="Lv J."/>
            <person name="Arendt D."/>
            <person name="Savage R."/>
            <person name="Osoegawa K."/>
            <person name="de Jong P."/>
            <person name="Grimwood J."/>
            <person name="Chapman J.A."/>
            <person name="Shapiro H."/>
            <person name="Aerts A."/>
            <person name="Otillar R.P."/>
            <person name="Terry A.Y."/>
            <person name="Boore J.L."/>
            <person name="Grigoriev I.V."/>
            <person name="Lindberg D.R."/>
            <person name="Seaver E.C."/>
            <person name="Weisblat D.A."/>
            <person name="Putnam N.H."/>
            <person name="Rokhsar D.S."/>
        </authorList>
    </citation>
    <scope>NUCLEOTIDE SEQUENCE</scope>
    <source>
        <strain evidence="8 10">I ESC-2004</strain>
    </source>
</reference>
<evidence type="ECO:0000256" key="6">
    <source>
        <dbReference type="SAM" id="SignalP"/>
    </source>
</evidence>
<dbReference type="EnsemblMetazoa" id="CapteT226929">
    <property type="protein sequence ID" value="CapteP226929"/>
    <property type="gene ID" value="CapteG226929"/>
</dbReference>
<dbReference type="GO" id="GO:0004065">
    <property type="term" value="F:arylsulfatase activity"/>
    <property type="evidence" value="ECO:0007669"/>
    <property type="project" value="TreeGrafter"/>
</dbReference>
<dbReference type="OMA" id="FSMMADC"/>
<evidence type="ECO:0000259" key="7">
    <source>
        <dbReference type="Pfam" id="PF00884"/>
    </source>
</evidence>
<name>R7U864_CAPTE</name>
<evidence type="ECO:0000313" key="10">
    <source>
        <dbReference type="Proteomes" id="UP000014760"/>
    </source>
</evidence>
<dbReference type="Gene3D" id="3.40.720.10">
    <property type="entry name" value="Alkaline Phosphatase, subunit A"/>
    <property type="match status" value="1"/>
</dbReference>
<evidence type="ECO:0000256" key="4">
    <source>
        <dbReference type="ARBA" id="ARBA00022801"/>
    </source>
</evidence>
<evidence type="ECO:0000313" key="8">
    <source>
        <dbReference type="EMBL" id="ELT99846.1"/>
    </source>
</evidence>
<dbReference type="HOGENOM" id="CLU_006332_13_4_1"/>
<dbReference type="EMBL" id="AMQN01001892">
    <property type="status" value="NOT_ANNOTATED_CDS"/>
    <property type="molecule type" value="Genomic_DNA"/>
</dbReference>
<comment type="similarity">
    <text evidence="2">Belongs to the sulfatase family.</text>
</comment>
<keyword evidence="4" id="KW-0378">Hydrolase</keyword>
<dbReference type="SUPFAM" id="SSF53649">
    <property type="entry name" value="Alkaline phosphatase-like"/>
    <property type="match status" value="1"/>
</dbReference>
<dbReference type="InterPro" id="IPR024607">
    <property type="entry name" value="Sulfatase_CS"/>
</dbReference>
<accession>R7U864</accession>
<feature type="signal peptide" evidence="6">
    <location>
        <begin position="1"/>
        <end position="17"/>
    </location>
</feature>
<evidence type="ECO:0000256" key="1">
    <source>
        <dbReference type="ARBA" id="ARBA00001913"/>
    </source>
</evidence>
<dbReference type="InterPro" id="IPR050738">
    <property type="entry name" value="Sulfatase"/>
</dbReference>
<dbReference type="PANTHER" id="PTHR42693">
    <property type="entry name" value="ARYLSULFATASE FAMILY MEMBER"/>
    <property type="match status" value="1"/>
</dbReference>
<dbReference type="InterPro" id="IPR000917">
    <property type="entry name" value="Sulfatase_N"/>
</dbReference>
<proteinExistence type="inferred from homology"/>
<dbReference type="OrthoDB" id="103349at2759"/>
<keyword evidence="6" id="KW-0732">Signal</keyword>
<keyword evidence="5" id="KW-0106">Calcium</keyword>
<dbReference type="InterPro" id="IPR017850">
    <property type="entry name" value="Alkaline_phosphatase_core_sf"/>
</dbReference>
<protein>
    <recommendedName>
        <fullName evidence="7">Sulfatase N-terminal domain-containing protein</fullName>
    </recommendedName>
</protein>
<dbReference type="GO" id="GO:0046872">
    <property type="term" value="F:metal ion binding"/>
    <property type="evidence" value="ECO:0007669"/>
    <property type="project" value="UniProtKB-KW"/>
</dbReference>
<reference evidence="9" key="3">
    <citation type="submission" date="2015-06" db="UniProtKB">
        <authorList>
            <consortium name="EnsemblMetazoa"/>
        </authorList>
    </citation>
    <scope>IDENTIFICATION</scope>
</reference>
<dbReference type="Pfam" id="PF14707">
    <property type="entry name" value="Sulfatase_C"/>
    <property type="match status" value="1"/>
</dbReference>